<dbReference type="NCBIfam" id="TIGR01554">
    <property type="entry name" value="major_cap_HK97"/>
    <property type="match status" value="1"/>
</dbReference>
<proteinExistence type="predicted"/>
<dbReference type="Pfam" id="PF05065">
    <property type="entry name" value="Phage_capsid"/>
    <property type="match status" value="1"/>
</dbReference>
<name>A0A7W5AP14_9ACTN</name>
<evidence type="ECO:0000313" key="3">
    <source>
        <dbReference type="EMBL" id="MBB3099314.1"/>
    </source>
</evidence>
<dbReference type="InterPro" id="IPR054612">
    <property type="entry name" value="Phage_capsid-like_C"/>
</dbReference>
<accession>A0A7W5AP14</accession>
<evidence type="ECO:0000256" key="1">
    <source>
        <dbReference type="ARBA" id="ARBA00004328"/>
    </source>
</evidence>
<dbReference type="Proteomes" id="UP000590749">
    <property type="component" value="Unassembled WGS sequence"/>
</dbReference>
<comment type="caution">
    <text evidence="3">The sequence shown here is derived from an EMBL/GenBank/DDBJ whole genome shotgun (WGS) entry which is preliminary data.</text>
</comment>
<gene>
    <name evidence="3" type="ORF">FHR83_007020</name>
</gene>
<sequence length="458" mass="49905">MKTLEELRARQSEIADELRALNDEIGNADPTTEQQARWDSLDAEEKDLRETRIPAAERAARVADSRARWQSTRFSSKPGTFDALNNPAAGRQELVDSLIRANEHRDIEGPNQAHFEWVIKRHAGDTAWAANLLARSRPEYQSGFAKLMMGRAELLTAEERTAMSVGSNTNGGYLLPTHLDPTIILTNSGSSNNIRQISRVVTLTQGTTWNGVTSAGVTASWDGELAEVSDDTPTLGRVSIATNIAQAFVQASIAAFDDIDNLASDVMMMFADARDRLEGAAHATGSGASNQPKGIVTALDASTSVEITSTTAATIGEVDIHAVYRGVPVRWRNRSTWLTNPLYNLAIKRLGTAVSSAFSGDLTQPVTDRILGRPVVESDDMPTTQTTTSLDNEIVFGDFSNYVIVDKPGGMSVEYIPHLFNTNANLPDGRRGWYAYWRTGADCVNLSAFRLLQDKTSA</sequence>
<dbReference type="AlphaFoldDB" id="A0A7W5AP14"/>
<evidence type="ECO:0000259" key="2">
    <source>
        <dbReference type="Pfam" id="PF05065"/>
    </source>
</evidence>
<keyword evidence="4" id="KW-1185">Reference proteome</keyword>
<reference evidence="3 4" key="1">
    <citation type="submission" date="2020-08" db="EMBL/GenBank/DDBJ databases">
        <title>Genomic Encyclopedia of Type Strains, Phase III (KMG-III): the genomes of soil and plant-associated and newly described type strains.</title>
        <authorList>
            <person name="Whitman W."/>
        </authorList>
    </citation>
    <scope>NUCLEOTIDE SEQUENCE [LARGE SCALE GENOMIC DNA]</scope>
    <source>
        <strain evidence="3 4">CECT 3287</strain>
    </source>
</reference>
<dbReference type="RefSeq" id="WP_183225377.1">
    <property type="nucleotide sequence ID" value="NZ_BMPW01000021.1"/>
</dbReference>
<feature type="domain" description="Phage capsid-like C-terminal" evidence="2">
    <location>
        <begin position="171"/>
        <end position="453"/>
    </location>
</feature>
<dbReference type="InterPro" id="IPR024455">
    <property type="entry name" value="Phage_capsid"/>
</dbReference>
<protein>
    <submittedName>
        <fullName evidence="3">HK97 family phage major capsid protein</fullName>
    </submittedName>
</protein>
<evidence type="ECO:0000313" key="4">
    <source>
        <dbReference type="Proteomes" id="UP000590749"/>
    </source>
</evidence>
<dbReference type="SUPFAM" id="SSF56563">
    <property type="entry name" value="Major capsid protein gp5"/>
    <property type="match status" value="1"/>
</dbReference>
<dbReference type="EMBL" id="JACHXF010000018">
    <property type="protein sequence ID" value="MBB3099314.1"/>
    <property type="molecule type" value="Genomic_DNA"/>
</dbReference>
<organism evidence="3 4">
    <name type="scientific">Actinoplanes campanulatus</name>
    <dbReference type="NCBI Taxonomy" id="113559"/>
    <lineage>
        <taxon>Bacteria</taxon>
        <taxon>Bacillati</taxon>
        <taxon>Actinomycetota</taxon>
        <taxon>Actinomycetes</taxon>
        <taxon>Micromonosporales</taxon>
        <taxon>Micromonosporaceae</taxon>
        <taxon>Actinoplanes</taxon>
    </lineage>
</organism>
<comment type="subcellular location">
    <subcellularLocation>
        <location evidence="1">Virion</location>
    </subcellularLocation>
</comment>